<gene>
    <name evidence="2" type="ORF">HPB51_025820</name>
</gene>
<reference evidence="2" key="1">
    <citation type="journal article" date="2020" name="Cell">
        <title>Large-Scale Comparative Analyses of Tick Genomes Elucidate Their Genetic Diversity and Vector Capacities.</title>
        <authorList>
            <consortium name="Tick Genome and Microbiome Consortium (TIGMIC)"/>
            <person name="Jia N."/>
            <person name="Wang J."/>
            <person name="Shi W."/>
            <person name="Du L."/>
            <person name="Sun Y."/>
            <person name="Zhan W."/>
            <person name="Jiang J.F."/>
            <person name="Wang Q."/>
            <person name="Zhang B."/>
            <person name="Ji P."/>
            <person name="Bell-Sakyi L."/>
            <person name="Cui X.M."/>
            <person name="Yuan T.T."/>
            <person name="Jiang B.G."/>
            <person name="Yang W.F."/>
            <person name="Lam T.T."/>
            <person name="Chang Q.C."/>
            <person name="Ding S.J."/>
            <person name="Wang X.J."/>
            <person name="Zhu J.G."/>
            <person name="Ruan X.D."/>
            <person name="Zhao L."/>
            <person name="Wei J.T."/>
            <person name="Ye R.Z."/>
            <person name="Que T.C."/>
            <person name="Du C.H."/>
            <person name="Zhou Y.H."/>
            <person name="Cheng J.X."/>
            <person name="Dai P.F."/>
            <person name="Guo W.B."/>
            <person name="Han X.H."/>
            <person name="Huang E.J."/>
            <person name="Li L.F."/>
            <person name="Wei W."/>
            <person name="Gao Y.C."/>
            <person name="Liu J.Z."/>
            <person name="Shao H.Z."/>
            <person name="Wang X."/>
            <person name="Wang C.C."/>
            <person name="Yang T.C."/>
            <person name="Huo Q.B."/>
            <person name="Li W."/>
            <person name="Chen H.Y."/>
            <person name="Chen S.E."/>
            <person name="Zhou L.G."/>
            <person name="Ni X.B."/>
            <person name="Tian J.H."/>
            <person name="Sheng Y."/>
            <person name="Liu T."/>
            <person name="Pan Y.S."/>
            <person name="Xia L.Y."/>
            <person name="Li J."/>
            <person name="Zhao F."/>
            <person name="Cao W.C."/>
        </authorList>
    </citation>
    <scope>NUCLEOTIDE SEQUENCE</scope>
    <source>
        <strain evidence="2">Rmic-2018</strain>
    </source>
</reference>
<accession>A0A9J6EKM4</accession>
<evidence type="ECO:0000313" key="2">
    <source>
        <dbReference type="EMBL" id="KAH8034600.1"/>
    </source>
</evidence>
<evidence type="ECO:0000256" key="1">
    <source>
        <dbReference type="SAM" id="MobiDB-lite"/>
    </source>
</evidence>
<dbReference type="AlphaFoldDB" id="A0A9J6EKM4"/>
<feature type="compositionally biased region" description="Basic residues" evidence="1">
    <location>
        <begin position="77"/>
        <end position="94"/>
    </location>
</feature>
<feature type="region of interest" description="Disordered" evidence="1">
    <location>
        <begin position="71"/>
        <end position="111"/>
    </location>
</feature>
<feature type="region of interest" description="Disordered" evidence="1">
    <location>
        <begin position="1"/>
        <end position="21"/>
    </location>
</feature>
<name>A0A9J6EKM4_RHIMP</name>
<proteinExistence type="predicted"/>
<feature type="region of interest" description="Disordered" evidence="1">
    <location>
        <begin position="278"/>
        <end position="313"/>
    </location>
</feature>
<keyword evidence="3" id="KW-1185">Reference proteome</keyword>
<sequence>MYPTPGNVICRGRERTSPGDQHVCSPKCAFCGGPHPMTDRTCTQRFEIPYIVRECRRERCDFDKDFPPIHELSKPAKNSRSHSRSSRGRSRYRSGPRSTSRSQSRSYSRSRGPAVSIQVLASTATEWADCVKGSQKQQYFTAVSFFTKIVLTNEPGELGFGWHIRGEKCRDVLVHKHVTFAGGSETTQEQAETSLCRIYCRNVKVDEFFVATESDALAALKKGDALFLCPGCGIEPIKTGQCTKFGESYYSHACSVTTAEGKQCLRCKYTRKLISNQMRRQKQNPKPEFRQRAARQSVQLLRTRKSSQKPKKW</sequence>
<protein>
    <submittedName>
        <fullName evidence="2">Uncharacterized protein</fullName>
    </submittedName>
</protein>
<comment type="caution">
    <text evidence="2">The sequence shown here is derived from an EMBL/GenBank/DDBJ whole genome shotgun (WGS) entry which is preliminary data.</text>
</comment>
<reference evidence="2" key="2">
    <citation type="submission" date="2021-09" db="EMBL/GenBank/DDBJ databases">
        <authorList>
            <person name="Jia N."/>
            <person name="Wang J."/>
            <person name="Shi W."/>
            <person name="Du L."/>
            <person name="Sun Y."/>
            <person name="Zhan W."/>
            <person name="Jiang J."/>
            <person name="Wang Q."/>
            <person name="Zhang B."/>
            <person name="Ji P."/>
            <person name="Sakyi L.B."/>
            <person name="Cui X."/>
            <person name="Yuan T."/>
            <person name="Jiang B."/>
            <person name="Yang W."/>
            <person name="Lam T.T.-Y."/>
            <person name="Chang Q."/>
            <person name="Ding S."/>
            <person name="Wang X."/>
            <person name="Zhu J."/>
            <person name="Ruan X."/>
            <person name="Zhao L."/>
            <person name="Wei J."/>
            <person name="Que T."/>
            <person name="Du C."/>
            <person name="Cheng J."/>
            <person name="Dai P."/>
            <person name="Han X."/>
            <person name="Huang E."/>
            <person name="Gao Y."/>
            <person name="Liu J."/>
            <person name="Shao H."/>
            <person name="Ye R."/>
            <person name="Li L."/>
            <person name="Wei W."/>
            <person name="Wang X."/>
            <person name="Wang C."/>
            <person name="Huo Q."/>
            <person name="Li W."/>
            <person name="Guo W."/>
            <person name="Chen H."/>
            <person name="Chen S."/>
            <person name="Zhou L."/>
            <person name="Zhou L."/>
            <person name="Ni X."/>
            <person name="Tian J."/>
            <person name="Zhou Y."/>
            <person name="Sheng Y."/>
            <person name="Liu T."/>
            <person name="Pan Y."/>
            <person name="Xia L."/>
            <person name="Li J."/>
            <person name="Zhao F."/>
            <person name="Cao W."/>
        </authorList>
    </citation>
    <scope>NUCLEOTIDE SEQUENCE</scope>
    <source>
        <strain evidence="2">Rmic-2018</strain>
        <tissue evidence="2">Larvae</tissue>
    </source>
</reference>
<feature type="compositionally biased region" description="Basic residues" evidence="1">
    <location>
        <begin position="302"/>
        <end position="313"/>
    </location>
</feature>
<organism evidence="2 3">
    <name type="scientific">Rhipicephalus microplus</name>
    <name type="common">Cattle tick</name>
    <name type="synonym">Boophilus microplus</name>
    <dbReference type="NCBI Taxonomy" id="6941"/>
    <lineage>
        <taxon>Eukaryota</taxon>
        <taxon>Metazoa</taxon>
        <taxon>Ecdysozoa</taxon>
        <taxon>Arthropoda</taxon>
        <taxon>Chelicerata</taxon>
        <taxon>Arachnida</taxon>
        <taxon>Acari</taxon>
        <taxon>Parasitiformes</taxon>
        <taxon>Ixodida</taxon>
        <taxon>Ixodoidea</taxon>
        <taxon>Ixodidae</taxon>
        <taxon>Rhipicephalinae</taxon>
        <taxon>Rhipicephalus</taxon>
        <taxon>Boophilus</taxon>
    </lineage>
</organism>
<dbReference type="Proteomes" id="UP000821866">
    <property type="component" value="Chromosome 2"/>
</dbReference>
<dbReference type="EMBL" id="JABSTU010000004">
    <property type="protein sequence ID" value="KAH8034600.1"/>
    <property type="molecule type" value="Genomic_DNA"/>
</dbReference>
<feature type="compositionally biased region" description="Low complexity" evidence="1">
    <location>
        <begin position="95"/>
        <end position="111"/>
    </location>
</feature>
<evidence type="ECO:0000313" key="3">
    <source>
        <dbReference type="Proteomes" id="UP000821866"/>
    </source>
</evidence>